<organism evidence="1 2">
    <name type="scientific">Eragrostis curvula</name>
    <name type="common">weeping love grass</name>
    <dbReference type="NCBI Taxonomy" id="38414"/>
    <lineage>
        <taxon>Eukaryota</taxon>
        <taxon>Viridiplantae</taxon>
        <taxon>Streptophyta</taxon>
        <taxon>Embryophyta</taxon>
        <taxon>Tracheophyta</taxon>
        <taxon>Spermatophyta</taxon>
        <taxon>Magnoliopsida</taxon>
        <taxon>Liliopsida</taxon>
        <taxon>Poales</taxon>
        <taxon>Poaceae</taxon>
        <taxon>PACMAD clade</taxon>
        <taxon>Chloridoideae</taxon>
        <taxon>Eragrostideae</taxon>
        <taxon>Eragrostidinae</taxon>
        <taxon>Eragrostis</taxon>
    </lineage>
</organism>
<keyword evidence="2" id="KW-1185">Reference proteome</keyword>
<dbReference type="OrthoDB" id="21449at2759"/>
<evidence type="ECO:0000313" key="2">
    <source>
        <dbReference type="Proteomes" id="UP000324897"/>
    </source>
</evidence>
<protein>
    <submittedName>
        <fullName evidence="1">Uncharacterized protein</fullName>
    </submittedName>
</protein>
<feature type="non-terminal residue" evidence="1">
    <location>
        <position position="1"/>
    </location>
</feature>
<reference evidence="1 2" key="1">
    <citation type="journal article" date="2019" name="Sci. Rep.">
        <title>A high-quality genome of Eragrostis curvula grass provides insights into Poaceae evolution and supports new strategies to enhance forage quality.</title>
        <authorList>
            <person name="Carballo J."/>
            <person name="Santos B.A.C.M."/>
            <person name="Zappacosta D."/>
            <person name="Garbus I."/>
            <person name="Selva J.P."/>
            <person name="Gallo C.A."/>
            <person name="Diaz A."/>
            <person name="Albertini E."/>
            <person name="Caccamo M."/>
            <person name="Echenique V."/>
        </authorList>
    </citation>
    <scope>NUCLEOTIDE SEQUENCE [LARGE SCALE GENOMIC DNA]</scope>
    <source>
        <strain evidence="2">cv. Victoria</strain>
        <tissue evidence="1">Leaf</tissue>
    </source>
</reference>
<dbReference type="AlphaFoldDB" id="A0A5J9UTW9"/>
<dbReference type="Gramene" id="TVU26510">
    <property type="protein sequence ID" value="TVU26510"/>
    <property type="gene ID" value="EJB05_29060"/>
</dbReference>
<gene>
    <name evidence="1" type="ORF">EJB05_29060</name>
</gene>
<proteinExistence type="predicted"/>
<name>A0A5J9UTW9_9POAL</name>
<comment type="caution">
    <text evidence="1">The sequence shown here is derived from an EMBL/GenBank/DDBJ whole genome shotgun (WGS) entry which is preliminary data.</text>
</comment>
<evidence type="ECO:0000313" key="1">
    <source>
        <dbReference type="EMBL" id="TVU26510.1"/>
    </source>
</evidence>
<dbReference type="EMBL" id="RWGY01000013">
    <property type="protein sequence ID" value="TVU26510.1"/>
    <property type="molecule type" value="Genomic_DNA"/>
</dbReference>
<dbReference type="Proteomes" id="UP000324897">
    <property type="component" value="Chromosome 2"/>
</dbReference>
<accession>A0A5J9UTW9</accession>
<sequence length="98" mass="10958">IRIDDVSVAYQYPLACRTRILRLLDVSVLLGTQQHRSIAAGRRRRICDEPDTGEEEEARLLPAGAKREPLVLLVVEELAVVATADGVQEKLAVRLKQR</sequence>